<feature type="compositionally biased region" description="Low complexity" evidence="2">
    <location>
        <begin position="1"/>
        <end position="16"/>
    </location>
</feature>
<dbReference type="Gene3D" id="3.40.605.10">
    <property type="entry name" value="Aldehyde Dehydrogenase, Chain A, domain 1"/>
    <property type="match status" value="1"/>
</dbReference>
<dbReference type="KEGG" id="fri:FraEuI1c_5210"/>
<sequence length="543" mass="57471">MVTAAGARRATSTAAGDQPAGRVDPAASRRLRLKPGTGWDDVLARAQTAAPEAFRDGRLLNLWGGTWRATGVPLSSSVSPVDGRPIAGPPMIELGEAREAIGAALADHRAWRDVPLAERAARVAATVDALDAHRDTLAQLLVWEIGKPWRLARTDVDRAIDGVRWYLDEIGGMVAGRASLPGPVSNIASWNYPMSVLMHAMLVQVLAGNAAIAKTPTDGGAACLTLACALAHRAGLPVSLVSGPGSRLSGALVRAPEIGALAFVGGRSAGGQVAAALVDTGKRHFLEQEGLNAWGIWEFSQWDLLAGHLRKGFEYAKQRCTAYPRYVVQRQLFDEFLRMYLPVVESIRFGHPLAVGADDEDLPDLDFGPLINSVKAAELASRVDEAIAKGGVPLYRGSLADGRFLSGQDTAAYATPTAILSPPTSCALHHAEPFGPVDTIVLVDSEAELLAAMNASNGALVASLACDDEDKARRMSAELAAFKIGINKPRSRGDRAEPFGGRGASWKGAFVGGEHLVHAVTVGSDPHEHLYGNFPSYSLYPET</sequence>
<evidence type="ECO:0000256" key="2">
    <source>
        <dbReference type="SAM" id="MobiDB-lite"/>
    </source>
</evidence>
<dbReference type="InterPro" id="IPR015590">
    <property type="entry name" value="Aldehyde_DH_dom"/>
</dbReference>
<dbReference type="InterPro" id="IPR016163">
    <property type="entry name" value="Ald_DH_C"/>
</dbReference>
<dbReference type="Gene3D" id="3.40.309.10">
    <property type="entry name" value="Aldehyde Dehydrogenase, Chain A, domain 2"/>
    <property type="match status" value="1"/>
</dbReference>
<feature type="region of interest" description="Disordered" evidence="2">
    <location>
        <begin position="1"/>
        <end position="27"/>
    </location>
</feature>
<dbReference type="PANTHER" id="PTHR11699">
    <property type="entry name" value="ALDEHYDE DEHYDROGENASE-RELATED"/>
    <property type="match status" value="1"/>
</dbReference>
<evidence type="ECO:0000256" key="1">
    <source>
        <dbReference type="ARBA" id="ARBA00023002"/>
    </source>
</evidence>
<keyword evidence="1" id="KW-0560">Oxidoreductase</keyword>
<feature type="domain" description="Aldehyde dehydrogenase" evidence="3">
    <location>
        <begin position="76"/>
        <end position="518"/>
    </location>
</feature>
<protein>
    <submittedName>
        <fullName evidence="4">Aldehyde Dehydrogenase</fullName>
    </submittedName>
</protein>
<reference evidence="4 5" key="1">
    <citation type="submission" date="2010-10" db="EMBL/GenBank/DDBJ databases">
        <title>Complete sequence of Frankia sp. EuI1c.</title>
        <authorList>
            <consortium name="US DOE Joint Genome Institute"/>
            <person name="Lucas S."/>
            <person name="Copeland A."/>
            <person name="Lapidus A."/>
            <person name="Cheng J.-F."/>
            <person name="Bruce D."/>
            <person name="Goodwin L."/>
            <person name="Pitluck S."/>
            <person name="Chertkov O."/>
            <person name="Detter J.C."/>
            <person name="Han C."/>
            <person name="Tapia R."/>
            <person name="Land M."/>
            <person name="Hauser L."/>
            <person name="Jeffries C."/>
            <person name="Kyrpides N."/>
            <person name="Ivanova N."/>
            <person name="Mikhailova N."/>
            <person name="Beauchemin N."/>
            <person name="Sen A."/>
            <person name="Sur S.A."/>
            <person name="Gtari M."/>
            <person name="Wall L."/>
            <person name="Tisa L."/>
            <person name="Woyke T."/>
        </authorList>
    </citation>
    <scope>NUCLEOTIDE SEQUENCE [LARGE SCALE GENOMIC DNA]</scope>
    <source>
        <strain evidence="5">DSM 45817 / CECT 9037 / EuI1c</strain>
    </source>
</reference>
<dbReference type="STRING" id="298654.FraEuI1c_5210"/>
<dbReference type="eggNOG" id="COG1012">
    <property type="taxonomic scope" value="Bacteria"/>
</dbReference>
<dbReference type="AlphaFoldDB" id="E3J6X8"/>
<proteinExistence type="predicted"/>
<dbReference type="HOGENOM" id="CLU_005391_0_1_11"/>
<dbReference type="InterPro" id="IPR016162">
    <property type="entry name" value="Ald_DH_N"/>
</dbReference>
<name>E3J6X8_PSEI1</name>
<evidence type="ECO:0000313" key="4">
    <source>
        <dbReference type="EMBL" id="ADP83198.1"/>
    </source>
</evidence>
<dbReference type="RefSeq" id="WP_013426316.1">
    <property type="nucleotide sequence ID" value="NC_014666.1"/>
</dbReference>
<dbReference type="GO" id="GO:0016620">
    <property type="term" value="F:oxidoreductase activity, acting on the aldehyde or oxo group of donors, NAD or NADP as acceptor"/>
    <property type="evidence" value="ECO:0007669"/>
    <property type="project" value="InterPro"/>
</dbReference>
<dbReference type="InterPro" id="IPR016161">
    <property type="entry name" value="Ald_DH/histidinol_DH"/>
</dbReference>
<organism evidence="4 5">
    <name type="scientific">Pseudofrankia inefficax (strain DSM 45817 / CECT 9037 / DDB 130130 / EuI1c)</name>
    <name type="common">Frankia inefficax</name>
    <dbReference type="NCBI Taxonomy" id="298654"/>
    <lineage>
        <taxon>Bacteria</taxon>
        <taxon>Bacillati</taxon>
        <taxon>Actinomycetota</taxon>
        <taxon>Actinomycetes</taxon>
        <taxon>Frankiales</taxon>
        <taxon>Frankiaceae</taxon>
        <taxon>Pseudofrankia</taxon>
    </lineage>
</organism>
<dbReference type="Pfam" id="PF00171">
    <property type="entry name" value="Aldedh"/>
    <property type="match status" value="1"/>
</dbReference>
<keyword evidence="5" id="KW-1185">Reference proteome</keyword>
<dbReference type="OrthoDB" id="9762913at2"/>
<dbReference type="SUPFAM" id="SSF53720">
    <property type="entry name" value="ALDH-like"/>
    <property type="match status" value="1"/>
</dbReference>
<dbReference type="EMBL" id="CP002299">
    <property type="protein sequence ID" value="ADP83198.1"/>
    <property type="molecule type" value="Genomic_DNA"/>
</dbReference>
<dbReference type="InParanoid" id="E3J6X8"/>
<gene>
    <name evidence="4" type="ordered locus">FraEuI1c_5210</name>
</gene>
<evidence type="ECO:0000313" key="5">
    <source>
        <dbReference type="Proteomes" id="UP000002484"/>
    </source>
</evidence>
<evidence type="ECO:0000259" key="3">
    <source>
        <dbReference type="Pfam" id="PF00171"/>
    </source>
</evidence>
<dbReference type="Proteomes" id="UP000002484">
    <property type="component" value="Chromosome"/>
</dbReference>
<accession>E3J6X8</accession>